<protein>
    <submittedName>
        <fullName evidence="1">Uncharacterized protein</fullName>
    </submittedName>
</protein>
<sequence length="1223" mass="140325">MFNINSASDFLLDHMMMDNSLSLPLSLPTLPWVIQTEIIYILCNYRRNEYIQSIRLKDVFNIASVSHTWRHATKVSLSLDWVINVNRHSLKEYRQHSETQLCLLSQPNQHKLHLVLFPSNSNLEYADQNQDCFKESVVDRLSYLAINRYTPIDWNSHIKGRIPSLKAMHIYSYIDQYTKFSLEVFQCLEQLQVVFSGTKCQQICNVLSSCQNLKSLTIDIQSCIDLDVGKVFSSIPRTTNKLIWGDINQYQPSYDPSVKPYPFHLLPDALNELVFWDANLVPNQPYYDYVLGHPVRKVIYYNLVTPQFVDFLSCPSSPIKDLMLYVIDAPKTFSIAQRAIVPPLIESLELIVTKEIGLQVLECVFKHNGPLPNLHTIKIDSSDDFLHLLIHHIQQPSQSILRVIDFSIFFTSPSANQQLLIFLDAVTSSKSIEKVYFRNKLKNREEEERHTTTIKIGGVVLNVAGVSRAWRRATITSLTICWYFNTNKHSIEEYRHHSENELSLFSGVHHPLGHHTLDLVLHHGSDIARVNKEYMQSNFEWFKDNVMRKVSDIYIDDGRETVDWMDTLMRVGHLPTLEQLTWRFDGEVHHNIMPLDLFSHLEVLDIVFNRKTCQDICMVLSSCHRLKVLDVSSGITNCPDLDLNQVISSMPNSLTKLCWGNQHQYQYFPGDPSIPSFPFHLLPKSIRQLKVWPSALTCTQSYYDYVKDNSIDTIVQYDIPLESVVDFLSSPTSSSSVKDLYLDILHTPPFQIEQRALVPPNIEVLELGYGINTELMECVFKYSGPLPYLHTVTIDSVSEYFSSIAPFIQTSRSLRIIDITMSFQINTANLSRANMGLLLTAMSTSPSLEKVYLRRNGVNKTVTNSIKKQFHTIPSPHPLVIIDNIDLIIINTNNDNPQSWSKDDTRAWLNKMKPIYNFNDELVDLELDGSILIDLEVCFFQSRTPKGDLVFKALHSLVEEFTESSSSAPVPPSTEMIRIYATDSVNRDAILNVGLDNKLSMVRDTTDQDKSHQDSNLAHLDLCLIEFKLGTYAWDNIQIYLKSYHEILANGLRERNRPESPVIQSLSKPGDYVVVVLKKRFTVSKSTIWCKTLTKQFEVPVLLNEDRWKRMIFDPFHLFQDTTAVLKDSRTKRDIPINSVFIADGGAYTLSVPWVYTNSSQSESFDFLLNNCIGNSQTGKEQHPSCIPINSECSTGLWHKIYSSLPIIGKRQNKFEAEYVILE</sequence>
<gene>
    <name evidence="1" type="ORF">DFA_07872</name>
</gene>
<dbReference type="KEGG" id="dfa:DFA_07872"/>
<dbReference type="InterPro" id="IPR013761">
    <property type="entry name" value="SAM/pointed_sf"/>
</dbReference>
<dbReference type="SUPFAM" id="SSF47769">
    <property type="entry name" value="SAM/Pointed domain"/>
    <property type="match status" value="1"/>
</dbReference>
<evidence type="ECO:0000313" key="2">
    <source>
        <dbReference type="Proteomes" id="UP000007797"/>
    </source>
</evidence>
<dbReference type="Proteomes" id="UP000007797">
    <property type="component" value="Unassembled WGS sequence"/>
</dbReference>
<dbReference type="InterPro" id="IPR032675">
    <property type="entry name" value="LRR_dom_sf"/>
</dbReference>
<dbReference type="RefSeq" id="XP_004355365.1">
    <property type="nucleotide sequence ID" value="XM_004355313.1"/>
</dbReference>
<name>F4Q3S5_CACFS</name>
<organism evidence="1 2">
    <name type="scientific">Cavenderia fasciculata</name>
    <name type="common">Slime mold</name>
    <name type="synonym">Dictyostelium fasciculatum</name>
    <dbReference type="NCBI Taxonomy" id="261658"/>
    <lineage>
        <taxon>Eukaryota</taxon>
        <taxon>Amoebozoa</taxon>
        <taxon>Evosea</taxon>
        <taxon>Eumycetozoa</taxon>
        <taxon>Dictyostelia</taxon>
        <taxon>Acytosteliales</taxon>
        <taxon>Cavenderiaceae</taxon>
        <taxon>Cavenderia</taxon>
    </lineage>
</organism>
<dbReference type="AlphaFoldDB" id="F4Q3S5"/>
<reference evidence="2" key="1">
    <citation type="journal article" date="2011" name="Genome Res.">
        <title>Phylogeny-wide analysis of social amoeba genomes highlights ancient origins for complex intercellular communication.</title>
        <authorList>
            <person name="Heidel A.J."/>
            <person name="Lawal H.M."/>
            <person name="Felder M."/>
            <person name="Schilde C."/>
            <person name="Helps N.R."/>
            <person name="Tunggal B."/>
            <person name="Rivero F."/>
            <person name="John U."/>
            <person name="Schleicher M."/>
            <person name="Eichinger L."/>
            <person name="Platzer M."/>
            <person name="Noegel A.A."/>
            <person name="Schaap P."/>
            <person name="Gloeckner G."/>
        </authorList>
    </citation>
    <scope>NUCLEOTIDE SEQUENCE [LARGE SCALE GENOMIC DNA]</scope>
    <source>
        <strain evidence="2">SH3</strain>
    </source>
</reference>
<accession>F4Q3S5</accession>
<dbReference type="EMBL" id="GL883021">
    <property type="protein sequence ID" value="EGG16891.1"/>
    <property type="molecule type" value="Genomic_DNA"/>
</dbReference>
<dbReference type="Gene3D" id="3.80.10.10">
    <property type="entry name" value="Ribonuclease Inhibitor"/>
    <property type="match status" value="1"/>
</dbReference>
<dbReference type="SUPFAM" id="SSF52047">
    <property type="entry name" value="RNI-like"/>
    <property type="match status" value="1"/>
</dbReference>
<dbReference type="GeneID" id="14868781"/>
<proteinExistence type="predicted"/>
<keyword evidence="2" id="KW-1185">Reference proteome</keyword>
<evidence type="ECO:0000313" key="1">
    <source>
        <dbReference type="EMBL" id="EGG16891.1"/>
    </source>
</evidence>
<dbReference type="Gene3D" id="1.10.150.50">
    <property type="entry name" value="Transcription Factor, Ets-1"/>
    <property type="match status" value="1"/>
</dbReference>